<dbReference type="OrthoDB" id="9782620at2"/>
<evidence type="ECO:0000313" key="10">
    <source>
        <dbReference type="Proteomes" id="UP000298484"/>
    </source>
</evidence>
<dbReference type="GO" id="GO:0008233">
    <property type="term" value="F:peptidase activity"/>
    <property type="evidence" value="ECO:0007669"/>
    <property type="project" value="UniProtKB-KW"/>
</dbReference>
<sequence length="221" mass="25256">MCGRYTLLADELEILQEFGIDQPIADYEPSYNIAPGQNVLAIIHDGNQKRAGYLRWGLVPSWANDEKIGYKMINARSETAHEKPSFKPLMARKRCLIVADSFYEWKRDGEEKQPKRIRLGDRGLFAFAGLWDKWEQGDQKLFTCTILTKEANDFMQDIHHRMPIILPKHKEDAWIEAGNQPPEAVHRFLASLKTEDFQAYDVASYVNSAKNNDAGCIAPLA</sequence>
<keyword evidence="10" id="KW-1185">Reference proteome</keyword>
<keyword evidence="7" id="KW-0456">Lyase</keyword>
<evidence type="ECO:0000256" key="3">
    <source>
        <dbReference type="ARBA" id="ARBA00022763"/>
    </source>
</evidence>
<dbReference type="PANTHER" id="PTHR13604:SF0">
    <property type="entry name" value="ABASIC SITE PROCESSING PROTEIN HMCES"/>
    <property type="match status" value="1"/>
</dbReference>
<dbReference type="GO" id="GO:0003697">
    <property type="term" value="F:single-stranded DNA binding"/>
    <property type="evidence" value="ECO:0007669"/>
    <property type="project" value="InterPro"/>
</dbReference>
<name>A0A4Y9A810_9BACI</name>
<dbReference type="Gene3D" id="3.90.1680.10">
    <property type="entry name" value="SOS response associated peptidase-like"/>
    <property type="match status" value="1"/>
</dbReference>
<dbReference type="InterPro" id="IPR036590">
    <property type="entry name" value="SRAP-like"/>
</dbReference>
<evidence type="ECO:0000256" key="7">
    <source>
        <dbReference type="ARBA" id="ARBA00023239"/>
    </source>
</evidence>
<evidence type="ECO:0000256" key="8">
    <source>
        <dbReference type="RuleBase" id="RU364100"/>
    </source>
</evidence>
<evidence type="ECO:0000256" key="1">
    <source>
        <dbReference type="ARBA" id="ARBA00008136"/>
    </source>
</evidence>
<dbReference type="SUPFAM" id="SSF143081">
    <property type="entry name" value="BB1717-like"/>
    <property type="match status" value="1"/>
</dbReference>
<gene>
    <name evidence="9" type="ORF">E4U82_18160</name>
</gene>
<organism evidence="9 10">
    <name type="scientific">Lentibacillus salicampi</name>
    <dbReference type="NCBI Taxonomy" id="175306"/>
    <lineage>
        <taxon>Bacteria</taxon>
        <taxon>Bacillati</taxon>
        <taxon>Bacillota</taxon>
        <taxon>Bacilli</taxon>
        <taxon>Bacillales</taxon>
        <taxon>Bacillaceae</taxon>
        <taxon>Lentibacillus</taxon>
    </lineage>
</organism>
<dbReference type="RefSeq" id="WP_135111635.1">
    <property type="nucleotide sequence ID" value="NZ_SRHY01000057.1"/>
</dbReference>
<evidence type="ECO:0000256" key="2">
    <source>
        <dbReference type="ARBA" id="ARBA00022670"/>
    </source>
</evidence>
<dbReference type="EC" id="3.4.-.-" evidence="8"/>
<dbReference type="GO" id="GO:0016829">
    <property type="term" value="F:lyase activity"/>
    <property type="evidence" value="ECO:0007669"/>
    <property type="project" value="UniProtKB-KW"/>
</dbReference>
<evidence type="ECO:0000256" key="6">
    <source>
        <dbReference type="ARBA" id="ARBA00023125"/>
    </source>
</evidence>
<dbReference type="PANTHER" id="PTHR13604">
    <property type="entry name" value="DC12-RELATED"/>
    <property type="match status" value="1"/>
</dbReference>
<evidence type="ECO:0000256" key="5">
    <source>
        <dbReference type="ARBA" id="ARBA00023124"/>
    </source>
</evidence>
<dbReference type="Proteomes" id="UP000298484">
    <property type="component" value="Unassembled WGS sequence"/>
</dbReference>
<keyword evidence="2 8" id="KW-0645">Protease</keyword>
<dbReference type="InterPro" id="IPR003738">
    <property type="entry name" value="SRAP"/>
</dbReference>
<evidence type="ECO:0000313" key="9">
    <source>
        <dbReference type="EMBL" id="TFJ91352.1"/>
    </source>
</evidence>
<reference evidence="9 10" key="1">
    <citation type="submission" date="2019-03" db="EMBL/GenBank/DDBJ databases">
        <title>Genome sequence of Lentibacillus salicampi ATCC BAA-719.</title>
        <authorList>
            <person name="Maclea K.S."/>
            <person name="Simoes Junior M."/>
        </authorList>
    </citation>
    <scope>NUCLEOTIDE SEQUENCE [LARGE SCALE GENOMIC DNA]</scope>
    <source>
        <strain evidence="9 10">ATCC BAA-719</strain>
    </source>
</reference>
<comment type="similarity">
    <text evidence="1 8">Belongs to the SOS response-associated peptidase family.</text>
</comment>
<keyword evidence="4 8" id="KW-0378">Hydrolase</keyword>
<accession>A0A4Y9A810</accession>
<dbReference type="Pfam" id="PF02586">
    <property type="entry name" value="SRAP"/>
    <property type="match status" value="1"/>
</dbReference>
<dbReference type="GO" id="GO:0106300">
    <property type="term" value="P:protein-DNA covalent cross-linking repair"/>
    <property type="evidence" value="ECO:0007669"/>
    <property type="project" value="InterPro"/>
</dbReference>
<dbReference type="AlphaFoldDB" id="A0A4Y9A810"/>
<protein>
    <recommendedName>
        <fullName evidence="8">Abasic site processing protein</fullName>
        <ecNumber evidence="8">3.4.-.-</ecNumber>
    </recommendedName>
</protein>
<keyword evidence="6" id="KW-0238">DNA-binding</keyword>
<keyword evidence="3" id="KW-0227">DNA damage</keyword>
<proteinExistence type="inferred from homology"/>
<dbReference type="EMBL" id="SRHY01000057">
    <property type="protein sequence ID" value="TFJ91352.1"/>
    <property type="molecule type" value="Genomic_DNA"/>
</dbReference>
<keyword evidence="5" id="KW-0190">Covalent protein-DNA linkage</keyword>
<comment type="caution">
    <text evidence="9">The sequence shown here is derived from an EMBL/GenBank/DDBJ whole genome shotgun (WGS) entry which is preliminary data.</text>
</comment>
<dbReference type="GO" id="GO:0006508">
    <property type="term" value="P:proteolysis"/>
    <property type="evidence" value="ECO:0007669"/>
    <property type="project" value="UniProtKB-KW"/>
</dbReference>
<evidence type="ECO:0000256" key="4">
    <source>
        <dbReference type="ARBA" id="ARBA00022801"/>
    </source>
</evidence>